<sequence length="207" mass="23610">VVTDSSVFDAHRAFLKTNNVNLTLDFMRIYYSHLINQVNSLFQNSFSNDPNLRINIKASDFLFITRQIDSPWSNPSLTGDNFVISYRGKRVIIDTLALDSFRNSMNAIRTINNYDHVIGFMNRDIWYSNSVSTAADYRSLPYGISYSTGICTGYKYSLIEDYGGFSNIHFAAHHIARNLGAEYDSYTNTNCLAYSYFIMSPLLSLDT</sequence>
<dbReference type="OrthoDB" id="6288176at2759"/>
<dbReference type="Proteomes" id="UP000663879">
    <property type="component" value="Unassembled WGS sequence"/>
</dbReference>
<evidence type="ECO:0000313" key="1">
    <source>
        <dbReference type="EMBL" id="CAF1126253.1"/>
    </source>
</evidence>
<dbReference type="SUPFAM" id="SSF55486">
    <property type="entry name" value="Metalloproteases ('zincins'), catalytic domain"/>
    <property type="match status" value="1"/>
</dbReference>
<feature type="non-terminal residue" evidence="1">
    <location>
        <position position="207"/>
    </location>
</feature>
<dbReference type="Gene3D" id="3.40.390.10">
    <property type="entry name" value="Collagenase (Catalytic Domain)"/>
    <property type="match status" value="1"/>
</dbReference>
<gene>
    <name evidence="1" type="ORF">OXX778_LOCUS22267</name>
</gene>
<protein>
    <submittedName>
        <fullName evidence="1">Uncharacterized protein</fullName>
    </submittedName>
</protein>
<dbReference type="GO" id="GO:0008237">
    <property type="term" value="F:metallopeptidase activity"/>
    <property type="evidence" value="ECO:0007669"/>
    <property type="project" value="InterPro"/>
</dbReference>
<dbReference type="EMBL" id="CAJNOC010009218">
    <property type="protein sequence ID" value="CAF1126253.1"/>
    <property type="molecule type" value="Genomic_DNA"/>
</dbReference>
<feature type="non-terminal residue" evidence="1">
    <location>
        <position position="1"/>
    </location>
</feature>
<name>A0A814QYH4_9BILA</name>
<dbReference type="InterPro" id="IPR024079">
    <property type="entry name" value="MetalloPept_cat_dom_sf"/>
</dbReference>
<reference evidence="1" key="1">
    <citation type="submission" date="2021-02" db="EMBL/GenBank/DDBJ databases">
        <authorList>
            <person name="Nowell W R."/>
        </authorList>
    </citation>
    <scope>NUCLEOTIDE SEQUENCE</scope>
    <source>
        <strain evidence="1">Ploen Becks lab</strain>
    </source>
</reference>
<accession>A0A814QYH4</accession>
<dbReference type="AlphaFoldDB" id="A0A814QYH4"/>
<evidence type="ECO:0000313" key="2">
    <source>
        <dbReference type="Proteomes" id="UP000663879"/>
    </source>
</evidence>
<comment type="caution">
    <text evidence="1">The sequence shown here is derived from an EMBL/GenBank/DDBJ whole genome shotgun (WGS) entry which is preliminary data.</text>
</comment>
<keyword evidence="2" id="KW-1185">Reference proteome</keyword>
<proteinExistence type="predicted"/>
<organism evidence="1 2">
    <name type="scientific">Brachionus calyciflorus</name>
    <dbReference type="NCBI Taxonomy" id="104777"/>
    <lineage>
        <taxon>Eukaryota</taxon>
        <taxon>Metazoa</taxon>
        <taxon>Spiralia</taxon>
        <taxon>Gnathifera</taxon>
        <taxon>Rotifera</taxon>
        <taxon>Eurotatoria</taxon>
        <taxon>Monogononta</taxon>
        <taxon>Pseudotrocha</taxon>
        <taxon>Ploima</taxon>
        <taxon>Brachionidae</taxon>
        <taxon>Brachionus</taxon>
    </lineage>
</organism>